<dbReference type="PROSITE" id="PS51257">
    <property type="entry name" value="PROKAR_LIPOPROTEIN"/>
    <property type="match status" value="1"/>
</dbReference>
<organism evidence="2 3">
    <name type="scientific">Thermobacillus xylanilyticus</name>
    <dbReference type="NCBI Taxonomy" id="76633"/>
    <lineage>
        <taxon>Bacteria</taxon>
        <taxon>Bacillati</taxon>
        <taxon>Bacillota</taxon>
        <taxon>Bacilli</taxon>
        <taxon>Bacillales</taxon>
        <taxon>Paenibacillaceae</taxon>
        <taxon>Thermobacillus</taxon>
    </lineage>
</organism>
<reference evidence="2 3" key="1">
    <citation type="submission" date="2021-04" db="EMBL/GenBank/DDBJ databases">
        <authorList>
            <person name="Rakotoarivonina H."/>
        </authorList>
    </citation>
    <scope>NUCLEOTIDE SEQUENCE [LARGE SCALE GENOMIC DNA]</scope>
    <source>
        <strain evidence="2 3">XE</strain>
    </source>
</reference>
<evidence type="ECO:0000256" key="1">
    <source>
        <dbReference type="SAM" id="SignalP"/>
    </source>
</evidence>
<accession>A0ABM8V9D0</accession>
<dbReference type="RefSeq" id="WP_213486880.1">
    <property type="nucleotide sequence ID" value="NZ_CAJRAY010000100.1"/>
</dbReference>
<gene>
    <name evidence="2" type="primary">txxe 3587</name>
    <name evidence="2" type="ORF">TXXE_19270</name>
</gene>
<keyword evidence="1" id="KW-0732">Signal</keyword>
<evidence type="ECO:0008006" key="4">
    <source>
        <dbReference type="Google" id="ProtNLM"/>
    </source>
</evidence>
<comment type="caution">
    <text evidence="2">The sequence shown here is derived from an EMBL/GenBank/DDBJ whole genome shotgun (WGS) entry which is preliminary data.</text>
</comment>
<proteinExistence type="predicted"/>
<name>A0ABM8V9D0_THEXY</name>
<dbReference type="EMBL" id="CAJRAY010000100">
    <property type="protein sequence ID" value="CAG5093105.1"/>
    <property type="molecule type" value="Genomic_DNA"/>
</dbReference>
<feature type="chain" id="PRO_5045547271" description="DUF4830 domain-containing protein" evidence="1">
    <location>
        <begin position="20"/>
        <end position="138"/>
    </location>
</feature>
<dbReference type="Proteomes" id="UP000681526">
    <property type="component" value="Unassembled WGS sequence"/>
</dbReference>
<keyword evidence="3" id="KW-1185">Reference proteome</keyword>
<evidence type="ECO:0000313" key="2">
    <source>
        <dbReference type="EMBL" id="CAG5093105.1"/>
    </source>
</evidence>
<feature type="signal peptide" evidence="1">
    <location>
        <begin position="1"/>
        <end position="19"/>
    </location>
</feature>
<protein>
    <recommendedName>
        <fullName evidence="4">DUF4830 domain-containing protein</fullName>
    </recommendedName>
</protein>
<sequence>MKKILVVVLGFLLMLSAGCGQDEQHQMNEQHQRYLSDRGWDIKKLLGTSTVRLDMPDVRLRNFEASGITFFRDYLGKEVTQYTYELVQKDIEGERLTATIYEAEGKIIGGYGVLPSWTPGTFRLDDKERLIHEEKIMQ</sequence>
<evidence type="ECO:0000313" key="3">
    <source>
        <dbReference type="Proteomes" id="UP000681526"/>
    </source>
</evidence>